<gene>
    <name evidence="2" type="ORF">CK203_002389</name>
</gene>
<feature type="compositionally biased region" description="Polar residues" evidence="1">
    <location>
        <begin position="57"/>
        <end position="67"/>
    </location>
</feature>
<protein>
    <submittedName>
        <fullName evidence="2">Uncharacterized protein</fullName>
    </submittedName>
</protein>
<organism evidence="2 3">
    <name type="scientific">Vitis vinifera</name>
    <name type="common">Grape</name>
    <dbReference type="NCBI Taxonomy" id="29760"/>
    <lineage>
        <taxon>Eukaryota</taxon>
        <taxon>Viridiplantae</taxon>
        <taxon>Streptophyta</taxon>
        <taxon>Embryophyta</taxon>
        <taxon>Tracheophyta</taxon>
        <taxon>Spermatophyta</taxon>
        <taxon>Magnoliopsida</taxon>
        <taxon>eudicotyledons</taxon>
        <taxon>Gunneridae</taxon>
        <taxon>Pentapetalae</taxon>
        <taxon>rosids</taxon>
        <taxon>Vitales</taxon>
        <taxon>Vitaceae</taxon>
        <taxon>Viteae</taxon>
        <taxon>Vitis</taxon>
    </lineage>
</organism>
<evidence type="ECO:0000313" key="2">
    <source>
        <dbReference type="EMBL" id="RVX20798.1"/>
    </source>
</evidence>
<feature type="region of interest" description="Disordered" evidence="1">
    <location>
        <begin position="1"/>
        <end position="77"/>
    </location>
</feature>
<reference evidence="2 3" key="1">
    <citation type="journal article" date="2018" name="PLoS Genet.">
        <title>Population sequencing reveals clonal diversity and ancestral inbreeding in the grapevine cultivar Chardonnay.</title>
        <authorList>
            <person name="Roach M.J."/>
            <person name="Johnson D.L."/>
            <person name="Bohlmann J."/>
            <person name="van Vuuren H.J."/>
            <person name="Jones S.J."/>
            <person name="Pretorius I.S."/>
            <person name="Schmidt S.A."/>
            <person name="Borneman A.R."/>
        </authorList>
    </citation>
    <scope>NUCLEOTIDE SEQUENCE [LARGE SCALE GENOMIC DNA]</scope>
    <source>
        <strain evidence="3">cv. Chardonnay</strain>
        <tissue evidence="2">Leaf</tissue>
    </source>
</reference>
<comment type="caution">
    <text evidence="2">The sequence shown here is derived from an EMBL/GenBank/DDBJ whole genome shotgun (WGS) entry which is preliminary data.</text>
</comment>
<proteinExistence type="predicted"/>
<dbReference type="AlphaFoldDB" id="A0A438KHX8"/>
<sequence>MSYICRHSPLLKRPYPTDGSHDMPGPSEPTYPSQDTPPAEQTVPLEEMTTGEIETPIPSTQTSTTEPLSPHDPPTTT</sequence>
<dbReference type="Proteomes" id="UP000288805">
    <property type="component" value="Unassembled WGS sequence"/>
</dbReference>
<evidence type="ECO:0000313" key="3">
    <source>
        <dbReference type="Proteomes" id="UP000288805"/>
    </source>
</evidence>
<name>A0A438KHX8_VITVI</name>
<accession>A0A438KHX8</accession>
<dbReference type="EMBL" id="QGNW01000006">
    <property type="protein sequence ID" value="RVX20798.1"/>
    <property type="molecule type" value="Genomic_DNA"/>
</dbReference>
<evidence type="ECO:0000256" key="1">
    <source>
        <dbReference type="SAM" id="MobiDB-lite"/>
    </source>
</evidence>